<dbReference type="InterPro" id="IPR000980">
    <property type="entry name" value="SH2"/>
</dbReference>
<evidence type="ECO:0000313" key="8">
    <source>
        <dbReference type="Proteomes" id="UP000324632"/>
    </source>
</evidence>
<evidence type="ECO:0000256" key="3">
    <source>
        <dbReference type="ARBA" id="ARBA00022999"/>
    </source>
</evidence>
<dbReference type="Pfam" id="PF00017">
    <property type="entry name" value="SH2"/>
    <property type="match status" value="1"/>
</dbReference>
<dbReference type="GO" id="GO:0050776">
    <property type="term" value="P:regulation of immune response"/>
    <property type="evidence" value="ECO:0007669"/>
    <property type="project" value="TreeGrafter"/>
</dbReference>
<dbReference type="AlphaFoldDB" id="A0A5A9P432"/>
<proteinExistence type="predicted"/>
<evidence type="ECO:0000256" key="2">
    <source>
        <dbReference type="ARBA" id="ARBA00022859"/>
    </source>
</evidence>
<gene>
    <name evidence="7" type="ORF">E1301_Tti008903</name>
</gene>
<dbReference type="GO" id="GO:0045087">
    <property type="term" value="P:innate immune response"/>
    <property type="evidence" value="ECO:0007669"/>
    <property type="project" value="UniProtKB-KW"/>
</dbReference>
<protein>
    <submittedName>
        <fullName evidence="7">SH2 domain-containing protein 1B2 EAT-2-related transducer</fullName>
    </submittedName>
</protein>
<name>A0A5A9P432_9TELE</name>
<comment type="caution">
    <text evidence="7">The sequence shown here is derived from an EMBL/GenBank/DDBJ whole genome shotgun (WGS) entry which is preliminary data.</text>
</comment>
<keyword evidence="8" id="KW-1185">Reference proteome</keyword>
<keyword evidence="2" id="KW-0391">Immunity</keyword>
<dbReference type="Gene3D" id="3.30.505.10">
    <property type="entry name" value="SH2 domain"/>
    <property type="match status" value="1"/>
</dbReference>
<dbReference type="SUPFAM" id="SSF55550">
    <property type="entry name" value="SH2 domain"/>
    <property type="match status" value="1"/>
</dbReference>
<dbReference type="PANTHER" id="PTHR46051">
    <property type="entry name" value="SH2 DOMAIN-CONTAINING PROTEIN"/>
    <property type="match status" value="1"/>
</dbReference>
<dbReference type="Proteomes" id="UP000324632">
    <property type="component" value="Chromosome 9"/>
</dbReference>
<feature type="domain" description="SH2" evidence="6">
    <location>
        <begin position="6"/>
        <end position="102"/>
    </location>
</feature>
<organism evidence="7 8">
    <name type="scientific">Triplophysa tibetana</name>
    <dbReference type="NCBI Taxonomy" id="1572043"/>
    <lineage>
        <taxon>Eukaryota</taxon>
        <taxon>Metazoa</taxon>
        <taxon>Chordata</taxon>
        <taxon>Craniata</taxon>
        <taxon>Vertebrata</taxon>
        <taxon>Euteleostomi</taxon>
        <taxon>Actinopterygii</taxon>
        <taxon>Neopterygii</taxon>
        <taxon>Teleostei</taxon>
        <taxon>Ostariophysi</taxon>
        <taxon>Cypriniformes</taxon>
        <taxon>Nemacheilidae</taxon>
        <taxon>Triplophysa</taxon>
    </lineage>
</organism>
<dbReference type="GO" id="GO:0002250">
    <property type="term" value="P:adaptive immune response"/>
    <property type="evidence" value="ECO:0007669"/>
    <property type="project" value="UniProtKB-KW"/>
</dbReference>
<dbReference type="PROSITE" id="PS50001">
    <property type="entry name" value="SH2"/>
    <property type="match status" value="1"/>
</dbReference>
<dbReference type="InterPro" id="IPR036860">
    <property type="entry name" value="SH2_dom_sf"/>
</dbReference>
<evidence type="ECO:0000256" key="5">
    <source>
        <dbReference type="PROSITE-ProRule" id="PRU00191"/>
    </source>
</evidence>
<evidence type="ECO:0000313" key="7">
    <source>
        <dbReference type="EMBL" id="KAA0716698.1"/>
    </source>
</evidence>
<evidence type="ECO:0000256" key="4">
    <source>
        <dbReference type="ARBA" id="ARBA00023130"/>
    </source>
</evidence>
<sequence length="109" mass="12578">MEHLAEYHGHISKKRAEEILGEAGRDGSYLIRDSERLPNSYCACVLCGEWVYTYRVFKQKDGYWTIETAPGTKERFFRKVSNLISAFKIPDQGISAPLLYPVNKPKHQQ</sequence>
<dbReference type="OrthoDB" id="10053436at2759"/>
<dbReference type="PANTHER" id="PTHR46051:SF1">
    <property type="entry name" value="INOSITOL POLYPHOSPHATE-RELATED PHOSPHATASE DOMAIN-CONTAINING PROTEIN"/>
    <property type="match status" value="1"/>
</dbReference>
<keyword evidence="3 5" id="KW-0727">SH2 domain</keyword>
<dbReference type="EMBL" id="SOYY01000009">
    <property type="protein sequence ID" value="KAA0716698.1"/>
    <property type="molecule type" value="Genomic_DNA"/>
</dbReference>
<evidence type="ECO:0000259" key="6">
    <source>
        <dbReference type="PROSITE" id="PS50001"/>
    </source>
</evidence>
<keyword evidence="4" id="KW-1064">Adaptive immunity</keyword>
<dbReference type="GO" id="GO:0009966">
    <property type="term" value="P:regulation of signal transduction"/>
    <property type="evidence" value="ECO:0007669"/>
    <property type="project" value="TreeGrafter"/>
</dbReference>
<evidence type="ECO:0000256" key="1">
    <source>
        <dbReference type="ARBA" id="ARBA00022588"/>
    </source>
</evidence>
<accession>A0A5A9P432</accession>
<dbReference type="SMART" id="SM00252">
    <property type="entry name" value="SH2"/>
    <property type="match status" value="1"/>
</dbReference>
<reference evidence="7 8" key="1">
    <citation type="journal article" date="2019" name="Mol. Ecol. Resour.">
        <title>Chromosome-level genome assembly of Triplophysa tibetana, a fish adapted to the harsh high-altitude environment of the Tibetan Plateau.</title>
        <authorList>
            <person name="Yang X."/>
            <person name="Liu H."/>
            <person name="Ma Z."/>
            <person name="Zou Y."/>
            <person name="Zou M."/>
            <person name="Mao Y."/>
            <person name="Li X."/>
            <person name="Wang H."/>
            <person name="Chen T."/>
            <person name="Wang W."/>
            <person name="Yang R."/>
        </authorList>
    </citation>
    <scope>NUCLEOTIDE SEQUENCE [LARGE SCALE GENOMIC DNA]</scope>
    <source>
        <strain evidence="7">TTIB1903HZAU</strain>
        <tissue evidence="7">Muscle</tissue>
    </source>
</reference>
<keyword evidence="1" id="KW-0399">Innate immunity</keyword>